<sequence>VEKSASEGAKVVSELREFVRGRKEAECVEVDLNETVKDVVAMAQFRWKDQTQVMGIRIDTELDLGNPPPLVLNDYDLRRVLTEMIFNAVEALPEGGKIILATGREKNQAYFSVSDTGVGMSPQTKKRIFDPFFTTKGPQINGLVFPTKLSHGYDIFHRLVQIYFHTFCLFSPSNKLS</sequence>
<gene>
    <name evidence="2" type="ORF">S06H3_53214</name>
</gene>
<feature type="domain" description="Histidine kinase" evidence="1">
    <location>
        <begin position="1"/>
        <end position="177"/>
    </location>
</feature>
<organism evidence="2">
    <name type="scientific">marine sediment metagenome</name>
    <dbReference type="NCBI Taxonomy" id="412755"/>
    <lineage>
        <taxon>unclassified sequences</taxon>
        <taxon>metagenomes</taxon>
        <taxon>ecological metagenomes</taxon>
    </lineage>
</organism>
<protein>
    <recommendedName>
        <fullName evidence="1">Histidine kinase domain-containing protein</fullName>
    </recommendedName>
</protein>
<dbReference type="PROSITE" id="PS50109">
    <property type="entry name" value="HIS_KIN"/>
    <property type="match status" value="1"/>
</dbReference>
<reference evidence="2" key="1">
    <citation type="journal article" date="2014" name="Front. Microbiol.">
        <title>High frequency of phylogenetically diverse reductive dehalogenase-homologous genes in deep subseafloor sedimentary metagenomes.</title>
        <authorList>
            <person name="Kawai M."/>
            <person name="Futagami T."/>
            <person name="Toyoda A."/>
            <person name="Takaki Y."/>
            <person name="Nishi S."/>
            <person name="Hori S."/>
            <person name="Arai W."/>
            <person name="Tsubouchi T."/>
            <person name="Morono Y."/>
            <person name="Uchiyama I."/>
            <person name="Ito T."/>
            <person name="Fujiyama A."/>
            <person name="Inagaki F."/>
            <person name="Takami H."/>
        </authorList>
    </citation>
    <scope>NUCLEOTIDE SEQUENCE</scope>
    <source>
        <strain evidence="2">Expedition CK06-06</strain>
    </source>
</reference>
<feature type="non-terminal residue" evidence="2">
    <location>
        <position position="1"/>
    </location>
</feature>
<dbReference type="InterPro" id="IPR005467">
    <property type="entry name" value="His_kinase_dom"/>
</dbReference>
<dbReference type="PANTHER" id="PTHR43065">
    <property type="entry name" value="SENSOR HISTIDINE KINASE"/>
    <property type="match status" value="1"/>
</dbReference>
<evidence type="ECO:0000259" key="1">
    <source>
        <dbReference type="PROSITE" id="PS50109"/>
    </source>
</evidence>
<accession>X1PH46</accession>
<dbReference type="EMBL" id="BARV01033906">
    <property type="protein sequence ID" value="GAI55178.1"/>
    <property type="molecule type" value="Genomic_DNA"/>
</dbReference>
<dbReference type="SUPFAM" id="SSF55874">
    <property type="entry name" value="ATPase domain of HSP90 chaperone/DNA topoisomerase II/histidine kinase"/>
    <property type="match status" value="1"/>
</dbReference>
<dbReference type="PANTHER" id="PTHR43065:SF42">
    <property type="entry name" value="TWO-COMPONENT SENSOR PPRA"/>
    <property type="match status" value="1"/>
</dbReference>
<evidence type="ECO:0000313" key="2">
    <source>
        <dbReference type="EMBL" id="GAI55178.1"/>
    </source>
</evidence>
<dbReference type="InterPro" id="IPR036890">
    <property type="entry name" value="HATPase_C_sf"/>
</dbReference>
<proteinExistence type="predicted"/>
<dbReference type="Pfam" id="PF02518">
    <property type="entry name" value="HATPase_c"/>
    <property type="match status" value="1"/>
</dbReference>
<dbReference type="SMART" id="SM00387">
    <property type="entry name" value="HATPase_c"/>
    <property type="match status" value="1"/>
</dbReference>
<comment type="caution">
    <text evidence="2">The sequence shown here is derived from an EMBL/GenBank/DDBJ whole genome shotgun (WGS) entry which is preliminary data.</text>
</comment>
<dbReference type="Gene3D" id="3.30.565.10">
    <property type="entry name" value="Histidine kinase-like ATPase, C-terminal domain"/>
    <property type="match status" value="1"/>
</dbReference>
<name>X1PH46_9ZZZZ</name>
<dbReference type="InterPro" id="IPR003594">
    <property type="entry name" value="HATPase_dom"/>
</dbReference>
<dbReference type="AlphaFoldDB" id="X1PH46"/>